<dbReference type="Gene3D" id="3.40.190.10">
    <property type="entry name" value="Periplasmic binding protein-like II"/>
    <property type="match status" value="2"/>
</dbReference>
<feature type="binding site" evidence="5">
    <location>
        <begin position="204"/>
        <end position="206"/>
    </location>
    <ligand>
        <name>phosphate</name>
        <dbReference type="ChEBI" id="CHEBI:43474"/>
    </ligand>
</feature>
<dbReference type="PIRSF" id="PIRSF002756">
    <property type="entry name" value="PstS"/>
    <property type="match status" value="1"/>
</dbReference>
<dbReference type="SUPFAM" id="SSF53850">
    <property type="entry name" value="Periplasmic binding protein-like II"/>
    <property type="match status" value="1"/>
</dbReference>
<evidence type="ECO:0000256" key="2">
    <source>
        <dbReference type="ARBA" id="ARBA00022448"/>
    </source>
</evidence>
<dbReference type="AlphaFoldDB" id="A0A4R4WBJ6"/>
<dbReference type="CDD" id="cd13565">
    <property type="entry name" value="PBP2_PstS"/>
    <property type="match status" value="1"/>
</dbReference>
<dbReference type="PANTHER" id="PTHR42996:SF1">
    <property type="entry name" value="PHOSPHATE-BINDING PROTEIN PSTS"/>
    <property type="match status" value="1"/>
</dbReference>
<dbReference type="GO" id="GO:0043190">
    <property type="term" value="C:ATP-binding cassette (ABC) transporter complex"/>
    <property type="evidence" value="ECO:0007669"/>
    <property type="project" value="InterPro"/>
</dbReference>
<keyword evidence="3 4" id="KW-0592">Phosphate transport</keyword>
<evidence type="ECO:0000256" key="1">
    <source>
        <dbReference type="ARBA" id="ARBA00008725"/>
    </source>
</evidence>
<dbReference type="Pfam" id="PF12849">
    <property type="entry name" value="PBP_like_2"/>
    <property type="match status" value="1"/>
</dbReference>
<feature type="binding site" evidence="5">
    <location>
        <begin position="69"/>
        <end position="71"/>
    </location>
    <ligand>
        <name>phosphate</name>
        <dbReference type="ChEBI" id="CHEBI:43474"/>
    </ligand>
</feature>
<evidence type="ECO:0000259" key="6">
    <source>
        <dbReference type="Pfam" id="PF12849"/>
    </source>
</evidence>
<dbReference type="EMBL" id="SMKP01000169">
    <property type="protein sequence ID" value="TDD13623.1"/>
    <property type="molecule type" value="Genomic_DNA"/>
</dbReference>
<dbReference type="InterPro" id="IPR024370">
    <property type="entry name" value="PBP_domain"/>
</dbReference>
<evidence type="ECO:0000256" key="4">
    <source>
        <dbReference type="PIRNR" id="PIRNR002756"/>
    </source>
</evidence>
<dbReference type="InterPro" id="IPR005673">
    <property type="entry name" value="ABC_phos-bd_PstS"/>
</dbReference>
<dbReference type="PANTHER" id="PTHR42996">
    <property type="entry name" value="PHOSPHATE-BINDING PROTEIN PSTS"/>
    <property type="match status" value="1"/>
</dbReference>
<keyword evidence="2 4" id="KW-0813">Transport</keyword>
<proteinExistence type="inferred from homology"/>
<comment type="caution">
    <text evidence="7">The sequence shown here is derived from an EMBL/GenBank/DDBJ whole genome shotgun (WGS) entry which is preliminary data.</text>
</comment>
<feature type="binding site" evidence="5">
    <location>
        <position position="117"/>
    </location>
    <ligand>
        <name>phosphate</name>
        <dbReference type="ChEBI" id="CHEBI:43474"/>
    </ligand>
</feature>
<name>A0A4R4WBJ6_9ACTN</name>
<reference evidence="7 8" key="1">
    <citation type="submission" date="2019-03" db="EMBL/GenBank/DDBJ databases">
        <title>Draft genome sequences of novel Actinobacteria.</title>
        <authorList>
            <person name="Sahin N."/>
            <person name="Ay H."/>
            <person name="Saygin H."/>
        </authorList>
    </citation>
    <scope>NUCLEOTIDE SEQUENCE [LARGE SCALE GENOMIC DNA]</scope>
    <source>
        <strain evidence="7 8">KC712</strain>
    </source>
</reference>
<dbReference type="GO" id="GO:0042301">
    <property type="term" value="F:phosphate ion binding"/>
    <property type="evidence" value="ECO:0007669"/>
    <property type="project" value="InterPro"/>
</dbReference>
<evidence type="ECO:0000256" key="3">
    <source>
        <dbReference type="ARBA" id="ARBA00022592"/>
    </source>
</evidence>
<protein>
    <recommendedName>
        <fullName evidence="4">Phosphate-binding protein</fullName>
    </recommendedName>
</protein>
<accession>A0A4R4WBJ6</accession>
<dbReference type="NCBIfam" id="TIGR00975">
    <property type="entry name" value="3a0107s03"/>
    <property type="match status" value="1"/>
</dbReference>
<feature type="domain" description="PBP" evidence="6">
    <location>
        <begin position="58"/>
        <end position="344"/>
    </location>
</feature>
<dbReference type="OrthoDB" id="9801510at2"/>
<dbReference type="GO" id="GO:0035435">
    <property type="term" value="P:phosphate ion transmembrane transport"/>
    <property type="evidence" value="ECO:0007669"/>
    <property type="project" value="InterPro"/>
</dbReference>
<dbReference type="Proteomes" id="UP000294543">
    <property type="component" value="Unassembled WGS sequence"/>
</dbReference>
<feature type="binding site" evidence="5">
    <location>
        <position position="99"/>
    </location>
    <ligand>
        <name>phosphate</name>
        <dbReference type="ChEBI" id="CHEBI:43474"/>
    </ligand>
</feature>
<dbReference type="InterPro" id="IPR050962">
    <property type="entry name" value="Phosphate-bind_PstS"/>
</dbReference>
<organism evidence="7 8">
    <name type="scientific">Nonomuraea diastatica</name>
    <dbReference type="NCBI Taxonomy" id="1848329"/>
    <lineage>
        <taxon>Bacteria</taxon>
        <taxon>Bacillati</taxon>
        <taxon>Actinomycetota</taxon>
        <taxon>Actinomycetes</taxon>
        <taxon>Streptosporangiales</taxon>
        <taxon>Streptosporangiaceae</taxon>
        <taxon>Nonomuraea</taxon>
    </lineage>
</organism>
<gene>
    <name evidence="7" type="primary">pstS</name>
    <name evidence="7" type="ORF">E1294_40320</name>
</gene>
<evidence type="ECO:0000256" key="5">
    <source>
        <dbReference type="PIRSR" id="PIRSR002756-1"/>
    </source>
</evidence>
<evidence type="ECO:0000313" key="7">
    <source>
        <dbReference type="EMBL" id="TDD13623.1"/>
    </source>
</evidence>
<evidence type="ECO:0000313" key="8">
    <source>
        <dbReference type="Proteomes" id="UP000294543"/>
    </source>
</evidence>
<keyword evidence="8" id="KW-1185">Reference proteome</keyword>
<sequence length="374" mass="39393">MPDGSLTRPTRSLHNVTEMSKLTGAAGPALLSALALGACAAGLSGAAILIPDDPLESPPATVSISGSGSTAQKGAMDAWRAEFRRMHPDLRVDYRANGSGAGIRDFIAGTTAFAGSDVAMRPCEQARADRRCGSRALHVPMVVGPIALAYNLPSMPDLKLSPTTLSGIFSGRITRWNAPEIAADNRGIRLPSTTIRPFHRSDDSGTTHNFTAYLKAAGRWPHQPSRKWPGSGQGVAGSEGVADAVQHTTGSIGYVEHGFTGDAGLRTAKVRNASGRFVALSPESATEALRGARIADGRNGLVVEFDYRAKGKGAYPIVLVTYEITCSENTGPAVRAFLRYTAGDAGQSSLSLYGYAPLPHDLLARVRARLDVTR</sequence>
<comment type="similarity">
    <text evidence="1 4">Belongs to the PstS family.</text>
</comment>